<accession>A0A382A4P7</accession>
<dbReference type="GO" id="GO:0016884">
    <property type="term" value="F:carbon-nitrogen ligase activity, with glutamine as amido-N-donor"/>
    <property type="evidence" value="ECO:0007669"/>
    <property type="project" value="InterPro"/>
</dbReference>
<dbReference type="Pfam" id="PF09424">
    <property type="entry name" value="YqeY"/>
    <property type="match status" value="1"/>
</dbReference>
<dbReference type="Gene3D" id="1.10.1510.10">
    <property type="entry name" value="Uncharacterised protein YqeY/AIM41 PF09424, N-terminal domain"/>
    <property type="match status" value="1"/>
</dbReference>
<proteinExistence type="predicted"/>
<evidence type="ECO:0000313" key="1">
    <source>
        <dbReference type="EMBL" id="SVA96364.1"/>
    </source>
</evidence>
<reference evidence="1" key="1">
    <citation type="submission" date="2018-05" db="EMBL/GenBank/DDBJ databases">
        <authorList>
            <person name="Lanie J.A."/>
            <person name="Ng W.-L."/>
            <person name="Kazmierczak K.M."/>
            <person name="Andrzejewski T.M."/>
            <person name="Davidsen T.M."/>
            <person name="Wayne K.J."/>
            <person name="Tettelin H."/>
            <person name="Glass J.I."/>
            <person name="Rusch D."/>
            <person name="Podicherti R."/>
            <person name="Tsui H.-C.T."/>
            <person name="Winkler M.E."/>
        </authorList>
    </citation>
    <scope>NUCLEOTIDE SEQUENCE</scope>
</reference>
<feature type="non-terminal residue" evidence="1">
    <location>
        <position position="81"/>
    </location>
</feature>
<organism evidence="1">
    <name type="scientific">marine metagenome</name>
    <dbReference type="NCBI Taxonomy" id="408172"/>
    <lineage>
        <taxon>unclassified sequences</taxon>
        <taxon>metagenomes</taxon>
        <taxon>ecological metagenomes</taxon>
    </lineage>
</organism>
<dbReference type="InterPro" id="IPR003789">
    <property type="entry name" value="Asn/Gln_tRNA_amidoTrase-B-like"/>
</dbReference>
<gene>
    <name evidence="1" type="ORF">METZ01_LOCUS149218</name>
</gene>
<dbReference type="InterPro" id="IPR019004">
    <property type="entry name" value="YqeY/Aim41"/>
</dbReference>
<evidence type="ECO:0008006" key="2">
    <source>
        <dbReference type="Google" id="ProtNLM"/>
    </source>
</evidence>
<name>A0A382A4P7_9ZZZZ</name>
<sequence>MLDQLQKELITAMKNGDKAAMIGFRNIIGKLKAAQIDKGEILNDEESMKILKSTTKQLKESIDHYQKGGREELAEKELFEL</sequence>
<dbReference type="PANTHER" id="PTHR28055">
    <property type="entry name" value="ALTERED INHERITANCE OF MITOCHONDRIA PROTEIN 41, MITOCHONDRIAL"/>
    <property type="match status" value="1"/>
</dbReference>
<dbReference type="SUPFAM" id="SSF89095">
    <property type="entry name" value="GatB/YqeY motif"/>
    <property type="match status" value="1"/>
</dbReference>
<dbReference type="EMBL" id="UINC01023859">
    <property type="protein sequence ID" value="SVA96364.1"/>
    <property type="molecule type" value="Genomic_DNA"/>
</dbReference>
<dbReference type="InterPro" id="IPR042184">
    <property type="entry name" value="YqeY/Aim41_N"/>
</dbReference>
<protein>
    <recommendedName>
        <fullName evidence="2">GatB/YqeY domain-containing protein</fullName>
    </recommendedName>
</protein>
<dbReference type="PANTHER" id="PTHR28055:SF1">
    <property type="entry name" value="ALTERED INHERITANCE OF MITOCHONDRIA PROTEIN 41, MITOCHONDRIAL"/>
    <property type="match status" value="1"/>
</dbReference>
<dbReference type="AlphaFoldDB" id="A0A382A4P7"/>